<dbReference type="EMBL" id="LBOW01000006">
    <property type="protein sequence ID" value="KKP44814.1"/>
    <property type="molecule type" value="Genomic_DNA"/>
</dbReference>
<proteinExistence type="predicted"/>
<name>A0A0F9ZL46_9BACT</name>
<evidence type="ECO:0000313" key="1">
    <source>
        <dbReference type="EMBL" id="KKP44814.1"/>
    </source>
</evidence>
<dbReference type="AlphaFoldDB" id="A0A0F9ZL46"/>
<gene>
    <name evidence="1" type="ORF">UR35_C0006G0049</name>
</gene>
<evidence type="ECO:0000313" key="2">
    <source>
        <dbReference type="Proteomes" id="UP000034778"/>
    </source>
</evidence>
<comment type="caution">
    <text evidence="1">The sequence shown here is derived from an EMBL/GenBank/DDBJ whole genome shotgun (WGS) entry which is preliminary data.</text>
</comment>
<dbReference type="Proteomes" id="UP000034778">
    <property type="component" value="Unassembled WGS sequence"/>
</dbReference>
<organism evidence="1 2">
    <name type="scientific">Candidatus Woesebacteria bacterium GW2011_GWB1_33_22</name>
    <dbReference type="NCBI Taxonomy" id="1618566"/>
    <lineage>
        <taxon>Bacteria</taxon>
        <taxon>Candidatus Woeseibacteriota</taxon>
    </lineage>
</organism>
<accession>A0A0F9ZL46</accession>
<sequence length="76" mass="8167">MADKLSEVRIVDASEKAVGLANNDQFSDKLNLAGGGVMRLTMAGLSGHAFENALSILQADRHTSIDDVLEIIKKKK</sequence>
<reference evidence="1 2" key="1">
    <citation type="journal article" date="2015" name="Nature">
        <title>rRNA introns, odd ribosomes, and small enigmatic genomes across a large radiation of phyla.</title>
        <authorList>
            <person name="Brown C.T."/>
            <person name="Hug L.A."/>
            <person name="Thomas B.C."/>
            <person name="Sharon I."/>
            <person name="Castelle C.J."/>
            <person name="Singh A."/>
            <person name="Wilkins M.J."/>
            <person name="Williams K.H."/>
            <person name="Banfield J.F."/>
        </authorList>
    </citation>
    <scope>NUCLEOTIDE SEQUENCE [LARGE SCALE GENOMIC DNA]</scope>
</reference>
<protein>
    <submittedName>
        <fullName evidence="1">Uncharacterized protein</fullName>
    </submittedName>
</protein>